<keyword evidence="3" id="KW-1185">Reference proteome</keyword>
<accession>A0ABQ4WW61</accession>
<proteinExistence type="predicted"/>
<comment type="caution">
    <text evidence="2">The sequence shown here is derived from an EMBL/GenBank/DDBJ whole genome shotgun (WGS) entry which is preliminary data.</text>
</comment>
<sequence length="128" mass="13830">MVTEMFQAFKGISSSTPLGSALPIAAISKVHAPIGGDNLVKTHMVIWKEPPSQPRGQQPTKTEEEQSEEPIETKVPIQAIPIYTVTPTPIITTTIFSKVPIPEVTPPRADKGKGMVQLPGDELHVVLD</sequence>
<evidence type="ECO:0000313" key="3">
    <source>
        <dbReference type="Proteomes" id="UP001151760"/>
    </source>
</evidence>
<evidence type="ECO:0000313" key="2">
    <source>
        <dbReference type="EMBL" id="GJS57152.1"/>
    </source>
</evidence>
<reference evidence="2" key="2">
    <citation type="submission" date="2022-01" db="EMBL/GenBank/DDBJ databases">
        <authorList>
            <person name="Yamashiro T."/>
            <person name="Shiraishi A."/>
            <person name="Satake H."/>
            <person name="Nakayama K."/>
        </authorList>
    </citation>
    <scope>NUCLEOTIDE SEQUENCE</scope>
</reference>
<protein>
    <submittedName>
        <fullName evidence="2">Uncharacterized protein</fullName>
    </submittedName>
</protein>
<gene>
    <name evidence="2" type="ORF">Tco_0651936</name>
</gene>
<dbReference type="EMBL" id="BQNB010008986">
    <property type="protein sequence ID" value="GJS57152.1"/>
    <property type="molecule type" value="Genomic_DNA"/>
</dbReference>
<evidence type="ECO:0000256" key="1">
    <source>
        <dbReference type="SAM" id="MobiDB-lite"/>
    </source>
</evidence>
<reference evidence="2" key="1">
    <citation type="journal article" date="2022" name="Int. J. Mol. Sci.">
        <title>Draft Genome of Tanacetum Coccineum: Genomic Comparison of Closely Related Tanacetum-Family Plants.</title>
        <authorList>
            <person name="Yamashiro T."/>
            <person name="Shiraishi A."/>
            <person name="Nakayama K."/>
            <person name="Satake H."/>
        </authorList>
    </citation>
    <scope>NUCLEOTIDE SEQUENCE</scope>
</reference>
<dbReference type="Proteomes" id="UP001151760">
    <property type="component" value="Unassembled WGS sequence"/>
</dbReference>
<organism evidence="2 3">
    <name type="scientific">Tanacetum coccineum</name>
    <dbReference type="NCBI Taxonomy" id="301880"/>
    <lineage>
        <taxon>Eukaryota</taxon>
        <taxon>Viridiplantae</taxon>
        <taxon>Streptophyta</taxon>
        <taxon>Embryophyta</taxon>
        <taxon>Tracheophyta</taxon>
        <taxon>Spermatophyta</taxon>
        <taxon>Magnoliopsida</taxon>
        <taxon>eudicotyledons</taxon>
        <taxon>Gunneridae</taxon>
        <taxon>Pentapetalae</taxon>
        <taxon>asterids</taxon>
        <taxon>campanulids</taxon>
        <taxon>Asterales</taxon>
        <taxon>Asteraceae</taxon>
        <taxon>Asteroideae</taxon>
        <taxon>Anthemideae</taxon>
        <taxon>Anthemidinae</taxon>
        <taxon>Tanacetum</taxon>
    </lineage>
</organism>
<name>A0ABQ4WW61_9ASTR</name>
<feature type="region of interest" description="Disordered" evidence="1">
    <location>
        <begin position="48"/>
        <end position="73"/>
    </location>
</feature>